<keyword evidence="2" id="KW-1133">Transmembrane helix</keyword>
<protein>
    <recommendedName>
        <fullName evidence="5">Low temperature requirement A</fullName>
    </recommendedName>
</protein>
<dbReference type="EMBL" id="WNWQ01000204">
    <property type="protein sequence ID" value="KAE9974498.1"/>
    <property type="molecule type" value="Genomic_DNA"/>
</dbReference>
<comment type="caution">
    <text evidence="3">The sequence shown here is derived from an EMBL/GenBank/DDBJ whole genome shotgun (WGS) entry which is preliminary data.</text>
</comment>
<feature type="transmembrane region" description="Helical" evidence="2">
    <location>
        <begin position="107"/>
        <end position="125"/>
    </location>
</feature>
<feature type="transmembrane region" description="Helical" evidence="2">
    <location>
        <begin position="137"/>
        <end position="156"/>
    </location>
</feature>
<accession>A0A8H3YWI3</accession>
<evidence type="ECO:0000313" key="3">
    <source>
        <dbReference type="EMBL" id="KAE9974498.1"/>
    </source>
</evidence>
<sequence length="481" mass="53784">MAGIIAQAEDGSCGQLIRPNALFRQPLALQWFEDGALRRRSEGERQAGRFELFLDLLYVAILANFAENLAEHVNGNQLLIFIPAWHVWSDLRELMNSFYNDDLAQRCLILWVMAILVVYGNNATLVDEDIGAMRASVGAYLVARLSAMTAHLIYSFASYHHRAQQRLWVALSFLGLLLYIPLFVETISLRAKVAVAFVAIIMEEFIWNFTYSPLAKKLLKAKYTTAVDIGHEIDRFAAFFIIVLGEFLYQIVVGSPAAVGFNMALLRAIWTLIVAFCLNWIYVHGDGSLAAVHPLRHNVLASFAWVALHVPLVAGLLAGGHAAAVSAKIHDEEEYHHPEIWLLCGGISTGLICLWFLALLHKCSDASGTLLLPKVKLVHPLFVDNANLFLQHARIMFRPVMGIIICCLPLAHDLKITAILSTIMALLVFTVIWENVTSLTRGAKFWESWEGTDYPKSSDTLGRRKDDEDMDMQIEPGEKVV</sequence>
<keyword evidence="2" id="KW-0472">Membrane</keyword>
<reference evidence="3 4" key="1">
    <citation type="submission" date="2019-11" db="EMBL/GenBank/DDBJ databases">
        <title>Venturia inaequalis Genome Resource.</title>
        <authorList>
            <person name="Lichtner F.J."/>
        </authorList>
    </citation>
    <scope>NUCLEOTIDE SEQUENCE [LARGE SCALE GENOMIC DNA]</scope>
    <source>
        <strain evidence="3">Bline_iso_100314</strain>
    </source>
</reference>
<organism evidence="3 4">
    <name type="scientific">Venturia inaequalis</name>
    <name type="common">Apple scab fungus</name>
    <dbReference type="NCBI Taxonomy" id="5025"/>
    <lineage>
        <taxon>Eukaryota</taxon>
        <taxon>Fungi</taxon>
        <taxon>Dikarya</taxon>
        <taxon>Ascomycota</taxon>
        <taxon>Pezizomycotina</taxon>
        <taxon>Dothideomycetes</taxon>
        <taxon>Pleosporomycetidae</taxon>
        <taxon>Venturiales</taxon>
        <taxon>Venturiaceae</taxon>
        <taxon>Venturia</taxon>
    </lineage>
</organism>
<evidence type="ECO:0000256" key="2">
    <source>
        <dbReference type="SAM" id="Phobius"/>
    </source>
</evidence>
<dbReference type="Pfam" id="PF06772">
    <property type="entry name" value="LtrA"/>
    <property type="match status" value="1"/>
</dbReference>
<dbReference type="Proteomes" id="UP000433883">
    <property type="component" value="Unassembled WGS sequence"/>
</dbReference>
<feature type="transmembrane region" description="Helical" evidence="2">
    <location>
        <begin position="395"/>
        <end position="412"/>
    </location>
</feature>
<keyword evidence="2" id="KW-0812">Transmembrane</keyword>
<dbReference type="AlphaFoldDB" id="A0A8H3YWI3"/>
<feature type="transmembrane region" description="Helical" evidence="2">
    <location>
        <begin position="418"/>
        <end position="436"/>
    </location>
</feature>
<evidence type="ECO:0000313" key="4">
    <source>
        <dbReference type="Proteomes" id="UP000433883"/>
    </source>
</evidence>
<feature type="transmembrane region" description="Helical" evidence="2">
    <location>
        <begin position="340"/>
        <end position="360"/>
    </location>
</feature>
<feature type="transmembrane region" description="Helical" evidence="2">
    <location>
        <begin position="295"/>
        <end position="320"/>
    </location>
</feature>
<gene>
    <name evidence="3" type="ORF">BLS_003105</name>
</gene>
<feature type="transmembrane region" description="Helical" evidence="2">
    <location>
        <begin position="236"/>
        <end position="258"/>
    </location>
</feature>
<name>A0A8H3YWI3_VENIN</name>
<feature type="transmembrane region" description="Helical" evidence="2">
    <location>
        <begin position="264"/>
        <end position="283"/>
    </location>
</feature>
<feature type="region of interest" description="Disordered" evidence="1">
    <location>
        <begin position="455"/>
        <end position="481"/>
    </location>
</feature>
<dbReference type="PANTHER" id="PTHR36840">
    <property type="entry name" value="BLL5714 PROTEIN"/>
    <property type="match status" value="1"/>
</dbReference>
<dbReference type="InterPro" id="IPR010640">
    <property type="entry name" value="Low_temperature_requirement_A"/>
</dbReference>
<evidence type="ECO:0000256" key="1">
    <source>
        <dbReference type="SAM" id="MobiDB-lite"/>
    </source>
</evidence>
<feature type="transmembrane region" description="Helical" evidence="2">
    <location>
        <begin position="193"/>
        <end position="215"/>
    </location>
</feature>
<evidence type="ECO:0008006" key="5">
    <source>
        <dbReference type="Google" id="ProtNLM"/>
    </source>
</evidence>
<proteinExistence type="predicted"/>
<feature type="transmembrane region" description="Helical" evidence="2">
    <location>
        <begin position="168"/>
        <end position="187"/>
    </location>
</feature>
<dbReference type="PANTHER" id="PTHR36840:SF1">
    <property type="entry name" value="BLL5714 PROTEIN"/>
    <property type="match status" value="1"/>
</dbReference>